<dbReference type="EMBL" id="JASUXU010000182">
    <property type="protein sequence ID" value="KAK0302533.1"/>
    <property type="molecule type" value="Genomic_DNA"/>
</dbReference>
<comment type="caution">
    <text evidence="1">The sequence shown here is derived from an EMBL/GenBank/DDBJ whole genome shotgun (WGS) entry which is preliminary data.</text>
</comment>
<dbReference type="AlphaFoldDB" id="A0AAN6F789"/>
<reference evidence="1" key="1">
    <citation type="submission" date="2021-12" db="EMBL/GenBank/DDBJ databases">
        <title>Black yeast isolated from Biological Soil Crust.</title>
        <authorList>
            <person name="Kurbessoian T."/>
        </authorList>
    </citation>
    <scope>NUCLEOTIDE SEQUENCE</scope>
    <source>
        <strain evidence="1">CCFEE 5208</strain>
    </source>
</reference>
<proteinExistence type="predicted"/>
<dbReference type="Proteomes" id="UP001168146">
    <property type="component" value="Unassembled WGS sequence"/>
</dbReference>
<sequence length="159" mass="17202">MSPMGHHALNQHCSYSSLRNTAMAEAVKNELIARQAEMTVIIRTYDTRVASAGQSLAELRLTNVEEQSEQDEDDVIAAMAAVEAELASLRGSQETIRELMSTLQTEKVEQAAGRPQVGSVHASFGANNSGFQLASNSGQISGVLIRLDRFRGIDCSRHG</sequence>
<protein>
    <submittedName>
        <fullName evidence="1">Uncharacterized protein</fullName>
    </submittedName>
</protein>
<evidence type="ECO:0000313" key="1">
    <source>
        <dbReference type="EMBL" id="KAK0302533.1"/>
    </source>
</evidence>
<accession>A0AAN6F789</accession>
<gene>
    <name evidence="1" type="ORF">LTR82_017836</name>
</gene>
<name>A0AAN6F789_9PEZI</name>
<organism evidence="1 2">
    <name type="scientific">Friedmanniomyces endolithicus</name>
    <dbReference type="NCBI Taxonomy" id="329885"/>
    <lineage>
        <taxon>Eukaryota</taxon>
        <taxon>Fungi</taxon>
        <taxon>Dikarya</taxon>
        <taxon>Ascomycota</taxon>
        <taxon>Pezizomycotina</taxon>
        <taxon>Dothideomycetes</taxon>
        <taxon>Dothideomycetidae</taxon>
        <taxon>Mycosphaerellales</taxon>
        <taxon>Teratosphaeriaceae</taxon>
        <taxon>Friedmanniomyces</taxon>
    </lineage>
</organism>
<evidence type="ECO:0000313" key="2">
    <source>
        <dbReference type="Proteomes" id="UP001168146"/>
    </source>
</evidence>